<accession>A0A5B7I8G7</accession>
<proteinExistence type="predicted"/>
<sequence length="78" mass="8751">MTHQRTRILRHFAASPLKEISSKILKTVSPIHNVQIMRGVEVHQNMDREVMLVVVVVVVVVVAVGMMVVILKPLHFSG</sequence>
<evidence type="ECO:0008006" key="4">
    <source>
        <dbReference type="Google" id="ProtNLM"/>
    </source>
</evidence>
<comment type="caution">
    <text evidence="2">The sequence shown here is derived from an EMBL/GenBank/DDBJ whole genome shotgun (WGS) entry which is preliminary data.</text>
</comment>
<keyword evidence="3" id="KW-1185">Reference proteome</keyword>
<dbReference type="Proteomes" id="UP000324222">
    <property type="component" value="Unassembled WGS sequence"/>
</dbReference>
<dbReference type="AlphaFoldDB" id="A0A5B7I8G7"/>
<reference evidence="2 3" key="1">
    <citation type="submission" date="2019-05" db="EMBL/GenBank/DDBJ databases">
        <title>Another draft genome of Portunus trituberculatus and its Hox gene families provides insights of decapod evolution.</title>
        <authorList>
            <person name="Jeong J.-H."/>
            <person name="Song I."/>
            <person name="Kim S."/>
            <person name="Choi T."/>
            <person name="Kim D."/>
            <person name="Ryu S."/>
            <person name="Kim W."/>
        </authorList>
    </citation>
    <scope>NUCLEOTIDE SEQUENCE [LARGE SCALE GENOMIC DNA]</scope>
    <source>
        <tissue evidence="2">Muscle</tissue>
    </source>
</reference>
<keyword evidence="1" id="KW-0472">Membrane</keyword>
<evidence type="ECO:0000256" key="1">
    <source>
        <dbReference type="SAM" id="Phobius"/>
    </source>
</evidence>
<name>A0A5B7I8G7_PORTR</name>
<keyword evidence="1" id="KW-0812">Transmembrane</keyword>
<protein>
    <recommendedName>
        <fullName evidence="4">Transmembrane protein</fullName>
    </recommendedName>
</protein>
<evidence type="ECO:0000313" key="3">
    <source>
        <dbReference type="Proteomes" id="UP000324222"/>
    </source>
</evidence>
<evidence type="ECO:0000313" key="2">
    <source>
        <dbReference type="EMBL" id="MPC80052.1"/>
    </source>
</evidence>
<dbReference type="EMBL" id="VSRR010052865">
    <property type="protein sequence ID" value="MPC80052.1"/>
    <property type="molecule type" value="Genomic_DNA"/>
</dbReference>
<keyword evidence="1" id="KW-1133">Transmembrane helix</keyword>
<gene>
    <name evidence="2" type="ORF">E2C01_074616</name>
</gene>
<feature type="transmembrane region" description="Helical" evidence="1">
    <location>
        <begin position="50"/>
        <end position="71"/>
    </location>
</feature>
<organism evidence="2 3">
    <name type="scientific">Portunus trituberculatus</name>
    <name type="common">Swimming crab</name>
    <name type="synonym">Neptunus trituberculatus</name>
    <dbReference type="NCBI Taxonomy" id="210409"/>
    <lineage>
        <taxon>Eukaryota</taxon>
        <taxon>Metazoa</taxon>
        <taxon>Ecdysozoa</taxon>
        <taxon>Arthropoda</taxon>
        <taxon>Crustacea</taxon>
        <taxon>Multicrustacea</taxon>
        <taxon>Malacostraca</taxon>
        <taxon>Eumalacostraca</taxon>
        <taxon>Eucarida</taxon>
        <taxon>Decapoda</taxon>
        <taxon>Pleocyemata</taxon>
        <taxon>Brachyura</taxon>
        <taxon>Eubrachyura</taxon>
        <taxon>Portunoidea</taxon>
        <taxon>Portunidae</taxon>
        <taxon>Portuninae</taxon>
        <taxon>Portunus</taxon>
    </lineage>
</organism>